<proteinExistence type="predicted"/>
<dbReference type="InterPro" id="IPR013078">
    <property type="entry name" value="His_Pase_superF_clade-1"/>
</dbReference>
<dbReference type="Pfam" id="PF00300">
    <property type="entry name" value="His_Phos_1"/>
    <property type="match status" value="1"/>
</dbReference>
<organism evidence="3 4">
    <name type="scientific">Amycolatopsis taiwanensis</name>
    <dbReference type="NCBI Taxonomy" id="342230"/>
    <lineage>
        <taxon>Bacteria</taxon>
        <taxon>Bacillati</taxon>
        <taxon>Actinomycetota</taxon>
        <taxon>Actinomycetes</taxon>
        <taxon>Pseudonocardiales</taxon>
        <taxon>Pseudonocardiaceae</taxon>
        <taxon>Amycolatopsis</taxon>
    </lineage>
</organism>
<dbReference type="GO" id="GO:0016791">
    <property type="term" value="F:phosphatase activity"/>
    <property type="evidence" value="ECO:0007669"/>
    <property type="project" value="TreeGrafter"/>
</dbReference>
<dbReference type="CDD" id="cd07067">
    <property type="entry name" value="HP_PGM_like"/>
    <property type="match status" value="1"/>
</dbReference>
<dbReference type="InterPro" id="IPR029033">
    <property type="entry name" value="His_PPase_superfam"/>
</dbReference>
<reference evidence="3" key="1">
    <citation type="submission" date="2023-03" db="EMBL/GenBank/DDBJ databases">
        <title>Amycolatopsis taiwanensis NBRC 103393.</title>
        <authorList>
            <person name="Ichikawa N."/>
            <person name="Sato H."/>
            <person name="Tonouchi N."/>
        </authorList>
    </citation>
    <scope>NUCLEOTIDE SEQUENCE</scope>
    <source>
        <strain evidence="3">NBRC 103393</strain>
    </source>
</reference>
<name>A0A9W6QZ84_9PSEU</name>
<dbReference type="InterPro" id="IPR050275">
    <property type="entry name" value="PGM_Phosphatase"/>
</dbReference>
<feature type="binding site" evidence="2">
    <location>
        <position position="60"/>
    </location>
    <ligand>
        <name>substrate</name>
    </ligand>
</feature>
<dbReference type="Gene3D" id="3.40.50.1240">
    <property type="entry name" value="Phosphoglycerate mutase-like"/>
    <property type="match status" value="1"/>
</dbReference>
<dbReference type="SMART" id="SM00855">
    <property type="entry name" value="PGAM"/>
    <property type="match status" value="1"/>
</dbReference>
<dbReference type="PANTHER" id="PTHR48100">
    <property type="entry name" value="BROAD-SPECIFICITY PHOSPHATASE YOR283W-RELATED"/>
    <property type="match status" value="1"/>
</dbReference>
<dbReference type="SUPFAM" id="SSF53254">
    <property type="entry name" value="Phosphoglycerate mutase-like"/>
    <property type="match status" value="1"/>
</dbReference>
<dbReference type="PANTHER" id="PTHR48100:SF1">
    <property type="entry name" value="HISTIDINE PHOSPHATASE FAMILY PROTEIN-RELATED"/>
    <property type="match status" value="1"/>
</dbReference>
<evidence type="ECO:0000256" key="2">
    <source>
        <dbReference type="PIRSR" id="PIRSR613078-2"/>
    </source>
</evidence>
<feature type="active site" description="Tele-phosphohistidine intermediate" evidence="1">
    <location>
        <position position="9"/>
    </location>
</feature>
<dbReference type="AlphaFoldDB" id="A0A9W6QZ84"/>
<evidence type="ECO:0000256" key="1">
    <source>
        <dbReference type="PIRSR" id="PIRSR613078-1"/>
    </source>
</evidence>
<accession>A0A9W6QZ84</accession>
<comment type="caution">
    <text evidence="3">The sequence shown here is derived from an EMBL/GenBank/DDBJ whole genome shotgun (WGS) entry which is preliminary data.</text>
</comment>
<evidence type="ECO:0000313" key="4">
    <source>
        <dbReference type="Proteomes" id="UP001165136"/>
    </source>
</evidence>
<dbReference type="GO" id="GO:0005737">
    <property type="term" value="C:cytoplasm"/>
    <property type="evidence" value="ECO:0007669"/>
    <property type="project" value="TreeGrafter"/>
</dbReference>
<dbReference type="EMBL" id="BSTI01000006">
    <property type="protein sequence ID" value="GLY66423.1"/>
    <property type="molecule type" value="Genomic_DNA"/>
</dbReference>
<sequence length="200" mass="21754">MSTLLLVRHGETEWHAENRYAGTSDVALTERGLRQAERLGEFLAAQPEPPVALYCSPQSRAQRTAEPSAKALGLAIETVEGLREVHFGVAEGRVLGELPADLVERFRADPVAGAFPGAEPPVEAAARGVRTLREIAAREAGGRVLVVTHNTFLRLTLCQLLGIPLARYRTVFPRLDNAAITEVTIDGENIGLRRFNQPAE</sequence>
<dbReference type="RefSeq" id="WP_027944837.1">
    <property type="nucleotide sequence ID" value="NZ_BSTI01000006.1"/>
</dbReference>
<gene>
    <name evidence="3" type="ORF">Atai01_30420</name>
</gene>
<dbReference type="Proteomes" id="UP001165136">
    <property type="component" value="Unassembled WGS sequence"/>
</dbReference>
<protein>
    <submittedName>
        <fullName evidence="3">Alpha-ribazole phosphatase</fullName>
    </submittedName>
</protein>
<keyword evidence="4" id="KW-1185">Reference proteome</keyword>
<feature type="active site" description="Proton donor/acceptor" evidence="1">
    <location>
        <position position="84"/>
    </location>
</feature>
<evidence type="ECO:0000313" key="3">
    <source>
        <dbReference type="EMBL" id="GLY66423.1"/>
    </source>
</evidence>